<proteinExistence type="predicted"/>
<sequence length="139" mass="15736">MKIVHIRINNLIYTAGSNNKVQFQLLEALIEKVSIEFNIKYDIESYISYGNFSTTMLNSFNKNIDDIIAGFNELGTVKELKVPCMVCNTVLPIIVKKSFIENSESFPVPLVYTHNGHAILCFIDKNYDIRGVELVNITG</sequence>
<dbReference type="EMBL" id="BART01000994">
    <property type="protein sequence ID" value="GAG60135.1"/>
    <property type="molecule type" value="Genomic_DNA"/>
</dbReference>
<evidence type="ECO:0000313" key="1">
    <source>
        <dbReference type="EMBL" id="GAG60135.1"/>
    </source>
</evidence>
<protein>
    <submittedName>
        <fullName evidence="1">Uncharacterized protein</fullName>
    </submittedName>
</protein>
<organism evidence="1">
    <name type="scientific">marine sediment metagenome</name>
    <dbReference type="NCBI Taxonomy" id="412755"/>
    <lineage>
        <taxon>unclassified sequences</taxon>
        <taxon>metagenomes</taxon>
        <taxon>ecological metagenomes</taxon>
    </lineage>
</organism>
<name>X0YV58_9ZZZZ</name>
<dbReference type="AlphaFoldDB" id="X0YV58"/>
<gene>
    <name evidence="1" type="ORF">S01H4_03896</name>
</gene>
<accession>X0YV58</accession>
<reference evidence="1" key="1">
    <citation type="journal article" date="2014" name="Front. Microbiol.">
        <title>High frequency of phylogenetically diverse reductive dehalogenase-homologous genes in deep subseafloor sedimentary metagenomes.</title>
        <authorList>
            <person name="Kawai M."/>
            <person name="Futagami T."/>
            <person name="Toyoda A."/>
            <person name="Takaki Y."/>
            <person name="Nishi S."/>
            <person name="Hori S."/>
            <person name="Arai W."/>
            <person name="Tsubouchi T."/>
            <person name="Morono Y."/>
            <person name="Uchiyama I."/>
            <person name="Ito T."/>
            <person name="Fujiyama A."/>
            <person name="Inagaki F."/>
            <person name="Takami H."/>
        </authorList>
    </citation>
    <scope>NUCLEOTIDE SEQUENCE</scope>
    <source>
        <strain evidence="1">Expedition CK06-06</strain>
    </source>
</reference>
<comment type="caution">
    <text evidence="1">The sequence shown here is derived from an EMBL/GenBank/DDBJ whole genome shotgun (WGS) entry which is preliminary data.</text>
</comment>